<sequence length="323" mass="35084">MDAPQEFQIHNDYVNQPFGFRPSLSINPRSTTDFPQRMLSQGRSAFTSSDSNLVAYVNDAPAERAHDSPTYTSVGFSNELGGNGGLGSWTASSNRDANVDINDSSLQYSPYNPGDAQVDQWYGSTYVCPQGTSAAQQFFSTNVGAGLDADSCTFFLQDGPQDDLPLHWDSKNVMVYNVNPGFNNFEPSPVSTSLPDLRDQYGQVLGDSIHVNDDSASFGVYWENYGAEFISNTDVEHPGDSEGFAIRDIATATNSSTVHGKIADRPLLTFHTAQFSTTSKRTMPWIATKTRAGGRGRFVGAAMIAMSQHYGGLTSPNTSVLYI</sequence>
<dbReference type="EMBL" id="HE797151">
    <property type="protein sequence ID" value="CCM04335.1"/>
    <property type="molecule type" value="Genomic_DNA"/>
</dbReference>
<accession>J4GSV5</accession>
<dbReference type="AlphaFoldDB" id="J4GSV5"/>
<dbReference type="Proteomes" id="UP000006352">
    <property type="component" value="Unassembled WGS sequence"/>
</dbReference>
<reference evidence="1 2" key="1">
    <citation type="journal article" date="2012" name="Appl. Environ. Microbiol.">
        <title>Short-read sequencing for genomic analysis of the brown rot fungus Fibroporia radiculosa.</title>
        <authorList>
            <person name="Tang J.D."/>
            <person name="Perkins A.D."/>
            <person name="Sonstegard T.S."/>
            <person name="Schroeder S.G."/>
            <person name="Burgess S.C."/>
            <person name="Diehl S.V."/>
        </authorList>
    </citation>
    <scope>NUCLEOTIDE SEQUENCE [LARGE SCALE GENOMIC DNA]</scope>
    <source>
        <strain evidence="1 2">TFFH 294</strain>
    </source>
</reference>
<dbReference type="RefSeq" id="XP_012183618.1">
    <property type="nucleotide sequence ID" value="XM_012328228.1"/>
</dbReference>
<organism evidence="1 2">
    <name type="scientific">Fibroporia radiculosa</name>
    <dbReference type="NCBI Taxonomy" id="599839"/>
    <lineage>
        <taxon>Eukaryota</taxon>
        <taxon>Fungi</taxon>
        <taxon>Dikarya</taxon>
        <taxon>Basidiomycota</taxon>
        <taxon>Agaricomycotina</taxon>
        <taxon>Agaricomycetes</taxon>
        <taxon>Polyporales</taxon>
        <taxon>Fibroporiaceae</taxon>
        <taxon>Fibroporia</taxon>
    </lineage>
</organism>
<dbReference type="InParanoid" id="J4GSV5"/>
<protein>
    <submittedName>
        <fullName evidence="1">Uncharacterized protein</fullName>
    </submittedName>
</protein>
<proteinExistence type="predicted"/>
<evidence type="ECO:0000313" key="2">
    <source>
        <dbReference type="Proteomes" id="UP000006352"/>
    </source>
</evidence>
<name>J4GSV5_9APHY</name>
<keyword evidence="2" id="KW-1185">Reference proteome</keyword>
<evidence type="ECO:0000313" key="1">
    <source>
        <dbReference type="EMBL" id="CCM04335.1"/>
    </source>
</evidence>
<gene>
    <name evidence="1" type="ORF">FIBRA_06507</name>
</gene>
<dbReference type="HOGENOM" id="CLU_860627_0_0_1"/>
<dbReference type="GeneID" id="24099246"/>